<name>A0A7R8WWR7_9CRUS</name>
<dbReference type="EMBL" id="OB729384">
    <property type="protein sequence ID" value="CAD7239524.1"/>
    <property type="molecule type" value="Genomic_DNA"/>
</dbReference>
<reference evidence="1" key="1">
    <citation type="submission" date="2020-11" db="EMBL/GenBank/DDBJ databases">
        <authorList>
            <person name="Tran Van P."/>
        </authorList>
    </citation>
    <scope>NUCLEOTIDE SEQUENCE</scope>
</reference>
<protein>
    <submittedName>
        <fullName evidence="1">Uncharacterized protein</fullName>
    </submittedName>
</protein>
<dbReference type="SUPFAM" id="SSF51445">
    <property type="entry name" value="(Trans)glycosidases"/>
    <property type="match status" value="1"/>
</dbReference>
<dbReference type="PROSITE" id="PS51910">
    <property type="entry name" value="GH18_2"/>
    <property type="match status" value="1"/>
</dbReference>
<proteinExistence type="predicted"/>
<dbReference type="Pfam" id="PF00704">
    <property type="entry name" value="Glyco_hydro_18"/>
    <property type="match status" value="1"/>
</dbReference>
<dbReference type="AlphaFoldDB" id="A0A7R8WWR7"/>
<dbReference type="OrthoDB" id="73875at2759"/>
<evidence type="ECO:0000313" key="1">
    <source>
        <dbReference type="EMBL" id="CAD7239524.1"/>
    </source>
</evidence>
<dbReference type="InterPro" id="IPR017853">
    <property type="entry name" value="GH"/>
</dbReference>
<dbReference type="Gene3D" id="3.20.20.80">
    <property type="entry name" value="Glycosidases"/>
    <property type="match status" value="1"/>
</dbReference>
<dbReference type="GO" id="GO:0005975">
    <property type="term" value="P:carbohydrate metabolic process"/>
    <property type="evidence" value="ECO:0007669"/>
    <property type="project" value="InterPro"/>
</dbReference>
<sequence length="56" mass="6439">MTYDFYGAWNTYIHHNAPLLPHPLDAINNNTYYNVIDAVEVWLEAGVDPKKMTLGM</sequence>
<organism evidence="1">
    <name type="scientific">Cyprideis torosa</name>
    <dbReference type="NCBI Taxonomy" id="163714"/>
    <lineage>
        <taxon>Eukaryota</taxon>
        <taxon>Metazoa</taxon>
        <taxon>Ecdysozoa</taxon>
        <taxon>Arthropoda</taxon>
        <taxon>Crustacea</taxon>
        <taxon>Oligostraca</taxon>
        <taxon>Ostracoda</taxon>
        <taxon>Podocopa</taxon>
        <taxon>Podocopida</taxon>
        <taxon>Cytherocopina</taxon>
        <taxon>Cytheroidea</taxon>
        <taxon>Cytherideidae</taxon>
        <taxon>Cyprideis</taxon>
    </lineage>
</organism>
<dbReference type="InterPro" id="IPR001223">
    <property type="entry name" value="Glyco_hydro18_cat"/>
</dbReference>
<gene>
    <name evidence="1" type="ORF">CTOB1V02_LOCUS17339</name>
</gene>
<feature type="non-terminal residue" evidence="1">
    <location>
        <position position="1"/>
    </location>
</feature>
<accession>A0A7R8WWR7</accession>